<evidence type="ECO:0000313" key="2">
    <source>
        <dbReference type="EMBL" id="ELK12659.1"/>
    </source>
</evidence>
<organism evidence="2 3">
    <name type="scientific">Pteropus alecto</name>
    <name type="common">Black flying fox</name>
    <dbReference type="NCBI Taxonomy" id="9402"/>
    <lineage>
        <taxon>Eukaryota</taxon>
        <taxon>Metazoa</taxon>
        <taxon>Chordata</taxon>
        <taxon>Craniata</taxon>
        <taxon>Vertebrata</taxon>
        <taxon>Euteleostomi</taxon>
        <taxon>Mammalia</taxon>
        <taxon>Eutheria</taxon>
        <taxon>Laurasiatheria</taxon>
        <taxon>Chiroptera</taxon>
        <taxon>Yinpterochiroptera</taxon>
        <taxon>Pteropodoidea</taxon>
        <taxon>Pteropodidae</taxon>
        <taxon>Pteropodinae</taxon>
        <taxon>Pteropus</taxon>
    </lineage>
</organism>
<feature type="compositionally biased region" description="Basic residues" evidence="1">
    <location>
        <begin position="89"/>
        <end position="98"/>
    </location>
</feature>
<dbReference type="AlphaFoldDB" id="L5KLX4"/>
<dbReference type="EMBL" id="KB030660">
    <property type="protein sequence ID" value="ELK12659.1"/>
    <property type="molecule type" value="Genomic_DNA"/>
</dbReference>
<protein>
    <submittedName>
        <fullName evidence="2">Uncharacterized protein</fullName>
    </submittedName>
</protein>
<keyword evidence="3" id="KW-1185">Reference proteome</keyword>
<reference evidence="3" key="1">
    <citation type="journal article" date="2013" name="Science">
        <title>Comparative analysis of bat genomes provides insight into the evolution of flight and immunity.</title>
        <authorList>
            <person name="Zhang G."/>
            <person name="Cowled C."/>
            <person name="Shi Z."/>
            <person name="Huang Z."/>
            <person name="Bishop-Lilly K.A."/>
            <person name="Fang X."/>
            <person name="Wynne J.W."/>
            <person name="Xiong Z."/>
            <person name="Baker M.L."/>
            <person name="Zhao W."/>
            <person name="Tachedjian M."/>
            <person name="Zhu Y."/>
            <person name="Zhou P."/>
            <person name="Jiang X."/>
            <person name="Ng J."/>
            <person name="Yang L."/>
            <person name="Wu L."/>
            <person name="Xiao J."/>
            <person name="Feng Y."/>
            <person name="Chen Y."/>
            <person name="Sun X."/>
            <person name="Zhang Y."/>
            <person name="Marsh G.A."/>
            <person name="Crameri G."/>
            <person name="Broder C.C."/>
            <person name="Frey K.G."/>
            <person name="Wang L.F."/>
            <person name="Wang J."/>
        </authorList>
    </citation>
    <scope>NUCLEOTIDE SEQUENCE [LARGE SCALE GENOMIC DNA]</scope>
</reference>
<evidence type="ECO:0000313" key="3">
    <source>
        <dbReference type="Proteomes" id="UP000010552"/>
    </source>
</evidence>
<evidence type="ECO:0000256" key="1">
    <source>
        <dbReference type="SAM" id="MobiDB-lite"/>
    </source>
</evidence>
<dbReference type="InParanoid" id="L5KLX4"/>
<sequence>MENWVLVLVSCQSAPRQFGERLLLLSEMLFPRLIKEGAPLDHSAKLREVSERLRELVQRRAQLLQVRLRSEPPEMVMQLGDSSSDLRMRKTKRAEKKC</sequence>
<feature type="region of interest" description="Disordered" evidence="1">
    <location>
        <begin position="77"/>
        <end position="98"/>
    </location>
</feature>
<accession>L5KLX4</accession>
<gene>
    <name evidence="2" type="ORF">PAL_GLEAN10021922</name>
</gene>
<name>L5KLX4_PTEAL</name>
<proteinExistence type="predicted"/>
<dbReference type="Proteomes" id="UP000010552">
    <property type="component" value="Unassembled WGS sequence"/>
</dbReference>